<dbReference type="EMBL" id="BDSP01000259">
    <property type="protein sequence ID" value="GAX27543.1"/>
    <property type="molecule type" value="Genomic_DNA"/>
</dbReference>
<keyword evidence="4 5" id="KW-0472">Membrane</keyword>
<evidence type="ECO:0000313" key="8">
    <source>
        <dbReference type="Proteomes" id="UP000198406"/>
    </source>
</evidence>
<dbReference type="Pfam" id="PF00955">
    <property type="entry name" value="HCO3_cotransp"/>
    <property type="match status" value="1"/>
</dbReference>
<evidence type="ECO:0000259" key="6">
    <source>
        <dbReference type="Pfam" id="PF00955"/>
    </source>
</evidence>
<comment type="subcellular location">
    <subcellularLocation>
        <location evidence="1">Membrane</location>
        <topology evidence="1">Multi-pass membrane protein</topology>
    </subcellularLocation>
</comment>
<evidence type="ECO:0000256" key="5">
    <source>
        <dbReference type="SAM" id="Phobius"/>
    </source>
</evidence>
<evidence type="ECO:0000256" key="3">
    <source>
        <dbReference type="ARBA" id="ARBA00022989"/>
    </source>
</evidence>
<keyword evidence="3 5" id="KW-1133">Transmembrane helix</keyword>
<gene>
    <name evidence="7" type="ORF">FisN_13Hu372</name>
</gene>
<dbReference type="AlphaFoldDB" id="A0A1Z5KMJ0"/>
<organism evidence="7 8">
    <name type="scientific">Fistulifera solaris</name>
    <name type="common">Oleaginous diatom</name>
    <dbReference type="NCBI Taxonomy" id="1519565"/>
    <lineage>
        <taxon>Eukaryota</taxon>
        <taxon>Sar</taxon>
        <taxon>Stramenopiles</taxon>
        <taxon>Ochrophyta</taxon>
        <taxon>Bacillariophyta</taxon>
        <taxon>Bacillariophyceae</taxon>
        <taxon>Bacillariophycidae</taxon>
        <taxon>Naviculales</taxon>
        <taxon>Naviculaceae</taxon>
        <taxon>Fistulifera</taxon>
    </lineage>
</organism>
<feature type="transmembrane region" description="Helical" evidence="5">
    <location>
        <begin position="20"/>
        <end position="39"/>
    </location>
</feature>
<feature type="transmembrane region" description="Helical" evidence="5">
    <location>
        <begin position="68"/>
        <end position="89"/>
    </location>
</feature>
<dbReference type="GO" id="GO:0050801">
    <property type="term" value="P:monoatomic ion homeostasis"/>
    <property type="evidence" value="ECO:0007669"/>
    <property type="project" value="TreeGrafter"/>
</dbReference>
<dbReference type="PANTHER" id="PTHR11453:SF127">
    <property type="entry name" value="SOLUTE CARRIER FAMILY 4 MEMBER 11"/>
    <property type="match status" value="1"/>
</dbReference>
<protein>
    <recommendedName>
        <fullName evidence="6">Bicarbonate transporter-like transmembrane domain-containing protein</fullName>
    </recommendedName>
</protein>
<feature type="domain" description="Bicarbonate transporter-like transmembrane" evidence="6">
    <location>
        <begin position="70"/>
        <end position="382"/>
    </location>
</feature>
<reference evidence="7 8" key="1">
    <citation type="journal article" date="2015" name="Plant Cell">
        <title>Oil accumulation by the oleaginous diatom Fistulifera solaris as revealed by the genome and transcriptome.</title>
        <authorList>
            <person name="Tanaka T."/>
            <person name="Maeda Y."/>
            <person name="Veluchamy A."/>
            <person name="Tanaka M."/>
            <person name="Abida H."/>
            <person name="Marechal E."/>
            <person name="Bowler C."/>
            <person name="Muto M."/>
            <person name="Sunaga Y."/>
            <person name="Tanaka M."/>
            <person name="Yoshino T."/>
            <person name="Taniguchi T."/>
            <person name="Fukuda Y."/>
            <person name="Nemoto M."/>
            <person name="Matsumoto M."/>
            <person name="Wong P.S."/>
            <person name="Aburatani S."/>
            <person name="Fujibuchi W."/>
        </authorList>
    </citation>
    <scope>NUCLEOTIDE SEQUENCE [LARGE SCALE GENOMIC DNA]</scope>
    <source>
        <strain evidence="7 8">JPCC DA0580</strain>
    </source>
</reference>
<dbReference type="GO" id="GO:0006820">
    <property type="term" value="P:monoatomic anion transport"/>
    <property type="evidence" value="ECO:0007669"/>
    <property type="project" value="InterPro"/>
</dbReference>
<name>A0A1Z5KMJ0_FISSO</name>
<feature type="transmembrane region" description="Helical" evidence="5">
    <location>
        <begin position="286"/>
        <end position="307"/>
    </location>
</feature>
<dbReference type="Proteomes" id="UP000198406">
    <property type="component" value="Unassembled WGS sequence"/>
</dbReference>
<comment type="caution">
    <text evidence="7">The sequence shown here is derived from an EMBL/GenBank/DDBJ whole genome shotgun (WGS) entry which is preliminary data.</text>
</comment>
<dbReference type="GO" id="GO:0005452">
    <property type="term" value="F:solute:inorganic anion antiporter activity"/>
    <property type="evidence" value="ECO:0007669"/>
    <property type="project" value="InterPro"/>
</dbReference>
<dbReference type="InParanoid" id="A0A1Z5KMJ0"/>
<sequence>MPGSVCGCWFTRLVRLATRFTDDIFAFLIVSIYVIKAVGDPFGGSDGSLWPFDPNHKTHKEQDDDYDFLQVALLGVILGFGTTWLIFYLRSFKTPSFFCSGTIRSSIHDFSVTFSAVLWTVVSNVIFKDVEVASLAVPDQFEPTYQCCDASCTLRFPDDCHNQAERAGVRSWVVDVRNTNGKVWVPIALLVLRNNVQHGEAFNYDLFLSGCFNFVNGVLGLPWLVATTVKCIVHLNSLSEKDQNGKVLYVQETRLTMLFSHMMVGFSLLALNLLKLLPLPVLNGVFLFMAFAALPNVQFWSWLLLLFQQPSKYLETPYTKYMEKSRIHLFTCKFSFSVSSFFVRNFKTIAVAFPMMTMLCITARTHLLPRILEGWELVLLDGDIFEIQEWIDKRTDSVAEYEASLRGDLSEFEDDKFE</sequence>
<keyword evidence="8" id="KW-1185">Reference proteome</keyword>
<evidence type="ECO:0000256" key="2">
    <source>
        <dbReference type="ARBA" id="ARBA00022692"/>
    </source>
</evidence>
<evidence type="ECO:0000256" key="1">
    <source>
        <dbReference type="ARBA" id="ARBA00004141"/>
    </source>
</evidence>
<dbReference type="OrthoDB" id="38501at2759"/>
<proteinExistence type="predicted"/>
<accession>A0A1Z5KMJ0</accession>
<dbReference type="PANTHER" id="PTHR11453">
    <property type="entry name" value="ANION EXCHANGE PROTEIN"/>
    <property type="match status" value="1"/>
</dbReference>
<keyword evidence="2 5" id="KW-0812">Transmembrane</keyword>
<evidence type="ECO:0000313" key="7">
    <source>
        <dbReference type="EMBL" id="GAX27543.1"/>
    </source>
</evidence>
<evidence type="ECO:0000256" key="4">
    <source>
        <dbReference type="ARBA" id="ARBA00023136"/>
    </source>
</evidence>
<dbReference type="InterPro" id="IPR003020">
    <property type="entry name" value="HCO3_transpt_euk"/>
</dbReference>
<dbReference type="InterPro" id="IPR011531">
    <property type="entry name" value="HCO3_transpt-like_TM_dom"/>
</dbReference>
<feature type="transmembrane region" description="Helical" evidence="5">
    <location>
        <begin position="255"/>
        <end position="274"/>
    </location>
</feature>
<dbReference type="GO" id="GO:0005886">
    <property type="term" value="C:plasma membrane"/>
    <property type="evidence" value="ECO:0007669"/>
    <property type="project" value="TreeGrafter"/>
</dbReference>